<dbReference type="PANTHER" id="PTHR18763:SF0">
    <property type="entry name" value="WD REPEAT-CONTAINING PROTEIN 18"/>
    <property type="match status" value="1"/>
</dbReference>
<dbReference type="InterPro" id="IPR001680">
    <property type="entry name" value="WD40_rpt"/>
</dbReference>
<dbReference type="SUPFAM" id="SSF50978">
    <property type="entry name" value="WD40 repeat-like"/>
    <property type="match status" value="1"/>
</dbReference>
<evidence type="ECO:0000256" key="2">
    <source>
        <dbReference type="ARBA" id="ARBA00022574"/>
    </source>
</evidence>
<sequence>MHLQEIVLCSTAPTSAASGPGAIVLHDIQTGSTFASFKQTSARTNSTAVVPTRDGQGGFILSAQPEKSIMNVYNFQKDQLSLKIVLPEKLSCVTVDSKGDYCAGGTAQGRIYIWEIASGIMYHAWDAHYRQVNVLRFTHDSAALVSGSEDSAVSVWSISSLLDDGSQNDLPSPFCTLTDHTLPVTDILCGIGLFPTCRILTASVDHSVKLWDLSSHTLLTTFQFPHPIKVLAWDVTERLFFAASEDGSIHQVNLFRQREEKFARNGLEAVGGAGVTDIIRIDGEGQENSRKRLISVSQPITTLAISLTSSLLLVGTATGLIQIYDIASHQLLRTISTHKGFSITHLSTMLKPPDLVGHVSLSLGTGSTPDARESIPVKPVTPFQRMRDPKARELHEVAIMLPAQPSVSTMNPNSVFSLLSSLLRQRSTEAFFEYSTDELLRDHAVFVKAADIAGSGTTGVSLQSRVTELESEVSKLREQLGKAKGINDTMWETIVQKMVTETKEGKGKGKGASDDGFVALDDEDDDSEGVSRRRKRTRS</sequence>
<keyword evidence="3" id="KW-0677">Repeat</keyword>
<dbReference type="PROSITE" id="PS50082">
    <property type="entry name" value="WD_REPEATS_2"/>
    <property type="match status" value="2"/>
</dbReference>
<comment type="similarity">
    <text evidence="1 5">Belongs to the WD repeat IPI3/WDR18 family.</text>
</comment>
<feature type="region of interest" description="Disordered" evidence="7">
    <location>
        <begin position="500"/>
        <end position="539"/>
    </location>
</feature>
<evidence type="ECO:0000256" key="5">
    <source>
        <dbReference type="RuleBase" id="RU369067"/>
    </source>
</evidence>
<keyword evidence="2 4" id="KW-0853">WD repeat</keyword>
<reference evidence="9" key="1">
    <citation type="submission" date="2024-04" db="EMBL/GenBank/DDBJ databases">
        <authorList>
            <person name="Shaw F."/>
            <person name="Minotto A."/>
        </authorList>
    </citation>
    <scope>NUCLEOTIDE SEQUENCE [LARGE SCALE GENOMIC DNA]</scope>
</reference>
<evidence type="ECO:0000313" key="9">
    <source>
        <dbReference type="Proteomes" id="UP001497453"/>
    </source>
</evidence>
<dbReference type="InterPro" id="IPR036322">
    <property type="entry name" value="WD40_repeat_dom_sf"/>
</dbReference>
<evidence type="ECO:0000256" key="7">
    <source>
        <dbReference type="SAM" id="MobiDB-lite"/>
    </source>
</evidence>
<accession>A0ABP1E7D9</accession>
<feature type="repeat" description="WD" evidence="4">
    <location>
        <begin position="199"/>
        <end position="221"/>
    </location>
</feature>
<dbReference type="InterPro" id="IPR045227">
    <property type="entry name" value="WDR18/Ipi3/RID3"/>
</dbReference>
<dbReference type="Gene3D" id="2.130.10.10">
    <property type="entry name" value="YVTN repeat-like/Quinoprotein amine dehydrogenase"/>
    <property type="match status" value="2"/>
</dbReference>
<dbReference type="PROSITE" id="PS50294">
    <property type="entry name" value="WD_REPEATS_REGION"/>
    <property type="match status" value="1"/>
</dbReference>
<feature type="repeat" description="WD" evidence="4">
    <location>
        <begin position="125"/>
        <end position="160"/>
    </location>
</feature>
<dbReference type="Proteomes" id="UP001497453">
    <property type="component" value="Chromosome 8"/>
</dbReference>
<keyword evidence="5" id="KW-0698">rRNA processing</keyword>
<keyword evidence="5" id="KW-0539">Nucleus</keyword>
<keyword evidence="9" id="KW-1185">Reference proteome</keyword>
<dbReference type="Pfam" id="PF00400">
    <property type="entry name" value="WD40"/>
    <property type="match status" value="2"/>
</dbReference>
<comment type="function">
    <text evidence="5">Component of the RIX1 complex required for processing of ITS2 sequences from 35S pre-rRNA.</text>
</comment>
<dbReference type="EMBL" id="OZ037951">
    <property type="protein sequence ID" value="CAL1714774.1"/>
    <property type="molecule type" value="Genomic_DNA"/>
</dbReference>
<gene>
    <name evidence="8" type="ORF">GFSPODELE1_LOCUS9925</name>
</gene>
<protein>
    <recommendedName>
        <fullName evidence="5">Pre-rRNA-processing protein IPI3</fullName>
    </recommendedName>
</protein>
<feature type="coiled-coil region" evidence="6">
    <location>
        <begin position="459"/>
        <end position="486"/>
    </location>
</feature>
<organism evidence="8 9">
    <name type="scientific">Somion occarium</name>
    <dbReference type="NCBI Taxonomy" id="3059160"/>
    <lineage>
        <taxon>Eukaryota</taxon>
        <taxon>Fungi</taxon>
        <taxon>Dikarya</taxon>
        <taxon>Basidiomycota</taxon>
        <taxon>Agaricomycotina</taxon>
        <taxon>Agaricomycetes</taxon>
        <taxon>Polyporales</taxon>
        <taxon>Cerrenaceae</taxon>
        <taxon>Somion</taxon>
    </lineage>
</organism>
<comment type="subcellular location">
    <subcellularLocation>
        <location evidence="5">Nucleus</location>
    </subcellularLocation>
</comment>
<keyword evidence="6" id="KW-0175">Coiled coil</keyword>
<proteinExistence type="inferred from homology"/>
<dbReference type="InterPro" id="IPR015943">
    <property type="entry name" value="WD40/YVTN_repeat-like_dom_sf"/>
</dbReference>
<evidence type="ECO:0000256" key="6">
    <source>
        <dbReference type="SAM" id="Coils"/>
    </source>
</evidence>
<evidence type="ECO:0000256" key="3">
    <source>
        <dbReference type="ARBA" id="ARBA00022737"/>
    </source>
</evidence>
<evidence type="ECO:0000256" key="4">
    <source>
        <dbReference type="PROSITE-ProRule" id="PRU00221"/>
    </source>
</evidence>
<evidence type="ECO:0000256" key="1">
    <source>
        <dbReference type="ARBA" id="ARBA00010143"/>
    </source>
</evidence>
<dbReference type="PANTHER" id="PTHR18763">
    <property type="entry name" value="WD-REPEAT PROTEIN 18"/>
    <property type="match status" value="1"/>
</dbReference>
<feature type="compositionally biased region" description="Basic and acidic residues" evidence="7">
    <location>
        <begin position="500"/>
        <end position="513"/>
    </location>
</feature>
<name>A0ABP1E7D9_9APHY</name>
<evidence type="ECO:0000313" key="8">
    <source>
        <dbReference type="EMBL" id="CAL1714774.1"/>
    </source>
</evidence>
<comment type="subunit">
    <text evidence="5">Component of the RIX1 complex, composed of IPI1, RIX1/IPI2 and IPI3 in a 1:2:2 stoichiometry. The complex interacts (via RIX1) with MDN1 (via its hexameric AAA ATPase ring) and the pre-60S ribosome particles.</text>
</comment>
<dbReference type="SMART" id="SM00320">
    <property type="entry name" value="WD40"/>
    <property type="match status" value="5"/>
</dbReference>